<feature type="transmembrane region" description="Helical" evidence="6">
    <location>
        <begin position="206"/>
        <end position="229"/>
    </location>
</feature>
<evidence type="ECO:0000256" key="1">
    <source>
        <dbReference type="ARBA" id="ARBA00004651"/>
    </source>
</evidence>
<name>C0C661_9FIRM</name>
<protein>
    <submittedName>
        <fullName evidence="8">Efflux ABC transporter, permease protein</fullName>
    </submittedName>
</protein>
<comment type="caution">
    <text evidence="8">The sequence shown here is derived from an EMBL/GenBank/DDBJ whole genome shotgun (WGS) entry which is preliminary data.</text>
</comment>
<evidence type="ECO:0000256" key="4">
    <source>
        <dbReference type="ARBA" id="ARBA00022989"/>
    </source>
</evidence>
<dbReference type="AlphaFoldDB" id="C0C661"/>
<dbReference type="InterPro" id="IPR003838">
    <property type="entry name" value="ABC3_permease_C"/>
</dbReference>
<evidence type="ECO:0000259" key="7">
    <source>
        <dbReference type="Pfam" id="PF02687"/>
    </source>
</evidence>
<dbReference type="eggNOG" id="COG0577">
    <property type="taxonomic scope" value="Bacteria"/>
</dbReference>
<evidence type="ECO:0000256" key="5">
    <source>
        <dbReference type="ARBA" id="ARBA00023136"/>
    </source>
</evidence>
<gene>
    <name evidence="8" type="ORF">CLOHYLEM_07598</name>
</gene>
<feature type="transmembrane region" description="Helical" evidence="6">
    <location>
        <begin position="57"/>
        <end position="79"/>
    </location>
</feature>
<feature type="transmembrane region" description="Helical" evidence="6">
    <location>
        <begin position="613"/>
        <end position="634"/>
    </location>
</feature>
<dbReference type="RefSeq" id="WP_006444944.1">
    <property type="nucleotide sequence ID" value="NZ_CP036524.1"/>
</dbReference>
<dbReference type="Pfam" id="PF02687">
    <property type="entry name" value="FtsX"/>
    <property type="match status" value="1"/>
</dbReference>
<dbReference type="Proteomes" id="UP000004893">
    <property type="component" value="Unassembled WGS sequence"/>
</dbReference>
<feature type="transmembrane region" description="Helical" evidence="6">
    <location>
        <begin position="20"/>
        <end position="37"/>
    </location>
</feature>
<dbReference type="STRING" id="553973.CLOHYLEM_07598"/>
<feature type="transmembrane region" description="Helical" evidence="6">
    <location>
        <begin position="646"/>
        <end position="668"/>
    </location>
</feature>
<dbReference type="PANTHER" id="PTHR46795">
    <property type="entry name" value="ABC TRANSPORTER PERMEASE-RELATED-RELATED"/>
    <property type="match status" value="1"/>
</dbReference>
<dbReference type="InterPro" id="IPR052536">
    <property type="entry name" value="ABC-4_Integral_Memb_Prot"/>
</dbReference>
<feature type="transmembrane region" description="Helical" evidence="6">
    <location>
        <begin position="559"/>
        <end position="581"/>
    </location>
</feature>
<organism evidence="8 9">
    <name type="scientific">[Clostridium] hylemonae DSM 15053</name>
    <dbReference type="NCBI Taxonomy" id="553973"/>
    <lineage>
        <taxon>Bacteria</taxon>
        <taxon>Bacillati</taxon>
        <taxon>Bacillota</taxon>
        <taxon>Clostridia</taxon>
        <taxon>Lachnospirales</taxon>
        <taxon>Lachnospiraceae</taxon>
    </lineage>
</organism>
<evidence type="ECO:0000256" key="6">
    <source>
        <dbReference type="SAM" id="Phobius"/>
    </source>
</evidence>
<keyword evidence="5 6" id="KW-0472">Membrane</keyword>
<proteinExistence type="predicted"/>
<dbReference type="PANTHER" id="PTHR46795:SF3">
    <property type="entry name" value="ABC TRANSPORTER PERMEASE"/>
    <property type="match status" value="1"/>
</dbReference>
<dbReference type="GO" id="GO:0005886">
    <property type="term" value="C:plasma membrane"/>
    <property type="evidence" value="ECO:0007669"/>
    <property type="project" value="UniProtKB-SubCell"/>
</dbReference>
<feature type="transmembrane region" description="Helical" evidence="6">
    <location>
        <begin position="117"/>
        <end position="137"/>
    </location>
</feature>
<feature type="transmembrane region" description="Helical" evidence="6">
    <location>
        <begin position="157"/>
        <end position="176"/>
    </location>
</feature>
<comment type="subcellular location">
    <subcellularLocation>
        <location evidence="1">Cell membrane</location>
        <topology evidence="1">Multi-pass membrane protein</topology>
    </subcellularLocation>
</comment>
<keyword evidence="4 6" id="KW-1133">Transmembrane helix</keyword>
<sequence length="690" mass="77232">MFFNMVGRNSRRDRKENGMFFGSLTAAVVLFYMILSLENQDVMQFLHTMESDAVDRLLGLVSVLYGFSLFLIFFLVYFAGKYQMERRSHEFGLYLMLGMKRSRLFGILMAEDMWNSVLALLAGLPLSVFLSEMISLITSRLVGLGIIGHRSSFSVTAVLWTAAGFFGVKFLAFLILSGKIARQEISVLMEEGQEEKQREEQGRSPVLRFAAGLLLLAAAYGTALSGMAWRDVRTMTVTVIVGTAGTFLLFSGLGKRLEAVMLRKKQKKGLYTFTCRQLQENVFLKHRSMAVSSLLILMALVCFSYGIAMGRAAGREEGHAADFTFTGGEADIRRELAAPELKEMLGGLSEVKAGLLFTEEEPEGTGHRQHTFGMEQLLEAADKLKDSEEKETFKDNLRYFTSPYVISLSGYNEILKMAGKAPIRLSDNETAFYTDADYSDGAYKKVVDEVCRMRPVVTIDGEDHKVTGTLCTENLVADRLITISLGLILPDKVFDRLFAGEEVNVYWNTYVQRELVEEKGLLQAVMQVNSLLKKTDLEYESYLQGIGRQMFYNVASTYVSLYLAAIFLIIGNTVIGVQFLMQQKKCGKRYRMLIMLGSDSGAVCRSLDTQIRWYFALTVLTAVISSIFGIGSLFKGILPTALEGRAGVLFWTALLAAGLLCIVEYVYITIVMRAGRRHILEMVRPAKERT</sequence>
<feature type="transmembrane region" description="Helical" evidence="6">
    <location>
        <begin position="235"/>
        <end position="254"/>
    </location>
</feature>
<dbReference type="HOGENOM" id="CLU_022800_1_1_9"/>
<accession>C0C661</accession>
<reference evidence="8" key="2">
    <citation type="submission" date="2013-06" db="EMBL/GenBank/DDBJ databases">
        <title>Draft genome sequence of Clostridium hylemonae (DSM 15053).</title>
        <authorList>
            <person name="Sudarsanam P."/>
            <person name="Ley R."/>
            <person name="Guruge J."/>
            <person name="Turnbaugh P.J."/>
            <person name="Mahowald M."/>
            <person name="Liep D."/>
            <person name="Gordon J."/>
        </authorList>
    </citation>
    <scope>NUCLEOTIDE SEQUENCE</scope>
    <source>
        <strain evidence="8">DSM 15053</strain>
    </source>
</reference>
<dbReference type="OrthoDB" id="9781780at2"/>
<evidence type="ECO:0000256" key="2">
    <source>
        <dbReference type="ARBA" id="ARBA00022475"/>
    </source>
</evidence>
<evidence type="ECO:0000256" key="3">
    <source>
        <dbReference type="ARBA" id="ARBA00022692"/>
    </source>
</evidence>
<keyword evidence="2" id="KW-1003">Cell membrane</keyword>
<evidence type="ECO:0000313" key="8">
    <source>
        <dbReference type="EMBL" id="EEG72196.1"/>
    </source>
</evidence>
<evidence type="ECO:0000313" key="9">
    <source>
        <dbReference type="Proteomes" id="UP000004893"/>
    </source>
</evidence>
<feature type="domain" description="ABC3 transporter permease C-terminal" evidence="7">
    <location>
        <begin position="63"/>
        <end position="184"/>
    </location>
</feature>
<feature type="transmembrane region" description="Helical" evidence="6">
    <location>
        <begin position="289"/>
        <end position="308"/>
    </location>
</feature>
<keyword evidence="9" id="KW-1185">Reference proteome</keyword>
<keyword evidence="3 6" id="KW-0812">Transmembrane</keyword>
<reference evidence="8" key="1">
    <citation type="submission" date="2009-02" db="EMBL/GenBank/DDBJ databases">
        <authorList>
            <person name="Fulton L."/>
            <person name="Clifton S."/>
            <person name="Fulton B."/>
            <person name="Xu J."/>
            <person name="Minx P."/>
            <person name="Pepin K.H."/>
            <person name="Johnson M."/>
            <person name="Bhonagiri V."/>
            <person name="Nash W.E."/>
            <person name="Mardis E.R."/>
            <person name="Wilson R.K."/>
        </authorList>
    </citation>
    <scope>NUCLEOTIDE SEQUENCE [LARGE SCALE GENOMIC DNA]</scope>
    <source>
        <strain evidence="8">DSM 15053</strain>
    </source>
</reference>
<dbReference type="EMBL" id="ABYI02000042">
    <property type="protein sequence ID" value="EEG72196.1"/>
    <property type="molecule type" value="Genomic_DNA"/>
</dbReference>